<keyword evidence="7" id="KW-1185">Reference proteome</keyword>
<dbReference type="Pfam" id="PF00583">
    <property type="entry name" value="Acetyltransf_1"/>
    <property type="match status" value="1"/>
</dbReference>
<dbReference type="Proteomes" id="UP000238589">
    <property type="component" value="Unassembled WGS sequence"/>
</dbReference>
<evidence type="ECO:0000256" key="3">
    <source>
        <dbReference type="ARBA" id="ARBA00050603"/>
    </source>
</evidence>
<dbReference type="InterPro" id="IPR000182">
    <property type="entry name" value="GNAT_dom"/>
</dbReference>
<accession>A0A2S9K581</accession>
<keyword evidence="1 6" id="KW-0808">Transferase</keyword>
<dbReference type="GO" id="GO:0016747">
    <property type="term" value="F:acyltransferase activity, transferring groups other than amino-acyl groups"/>
    <property type="evidence" value="ECO:0007669"/>
    <property type="project" value="InterPro"/>
</dbReference>
<gene>
    <name evidence="6" type="ORF">C6P64_08155</name>
</gene>
<dbReference type="EMBL" id="PVLQ01000027">
    <property type="protein sequence ID" value="PRD65542.1"/>
    <property type="molecule type" value="Genomic_DNA"/>
</dbReference>
<evidence type="ECO:0000313" key="7">
    <source>
        <dbReference type="Proteomes" id="UP000238589"/>
    </source>
</evidence>
<evidence type="ECO:0000256" key="1">
    <source>
        <dbReference type="ARBA" id="ARBA00022679"/>
    </source>
</evidence>
<organism evidence="6 7">
    <name type="scientific">Malikia granosa</name>
    <dbReference type="NCBI Taxonomy" id="263067"/>
    <lineage>
        <taxon>Bacteria</taxon>
        <taxon>Pseudomonadati</taxon>
        <taxon>Pseudomonadota</taxon>
        <taxon>Betaproteobacteria</taxon>
        <taxon>Burkholderiales</taxon>
        <taxon>Comamonadaceae</taxon>
        <taxon>Malikia</taxon>
    </lineage>
</organism>
<evidence type="ECO:0000256" key="2">
    <source>
        <dbReference type="ARBA" id="ARBA00023315"/>
    </source>
</evidence>
<dbReference type="PROSITE" id="PS51186">
    <property type="entry name" value="GNAT"/>
    <property type="match status" value="1"/>
</dbReference>
<keyword evidence="2" id="KW-0012">Acyltransferase</keyword>
<proteinExistence type="predicted"/>
<protein>
    <submittedName>
        <fullName evidence="6">GNAT family N-acetyltransferase</fullName>
    </submittedName>
</protein>
<dbReference type="RefSeq" id="WP_105748067.1">
    <property type="nucleotide sequence ID" value="NZ_PVLQ01000027.1"/>
</dbReference>
<dbReference type="OrthoDB" id="5459937at2"/>
<dbReference type="SUPFAM" id="SSF55729">
    <property type="entry name" value="Acyl-CoA N-acyltransferases (Nat)"/>
    <property type="match status" value="1"/>
</dbReference>
<sequence length="171" mass="18395">MNFELRDAIAADAAGIALIYNDAVANGTAIWNERLVDAADRRAWISARQAGGWPVLVAVDAQGRVLGYGSFADFRAFDGYRHTVEHSVYVSTDCRGAGLGAALLLALVERAKAAGKHAMVAAIEAGNQASLRLHARCGFEPAGTLRQVGTKFGRWLDLAFMQRLLDDLPPR</sequence>
<reference evidence="6 7" key="1">
    <citation type="submission" date="2018-03" db="EMBL/GenBank/DDBJ databases">
        <title>Comparative genomics illustrates the genes involved in a hyperalkaliphilic mechanisms of Serpentinomonas isolated from highly-alkaline calcium-rich serpentinized springs.</title>
        <authorList>
            <person name="Suzuki S."/>
            <person name="Ishii S."/>
            <person name="Walworth N."/>
            <person name="Bird L."/>
            <person name="Kuenen J.G."/>
            <person name="Nealson K.H."/>
        </authorList>
    </citation>
    <scope>NUCLEOTIDE SEQUENCE [LARGE SCALE GENOMIC DNA]</scope>
    <source>
        <strain evidence="6 7">P1</strain>
    </source>
</reference>
<dbReference type="Gene3D" id="3.40.630.30">
    <property type="match status" value="1"/>
</dbReference>
<feature type="domain" description="N-acetyltransferase" evidence="5">
    <location>
        <begin position="3"/>
        <end position="166"/>
    </location>
</feature>
<comment type="catalytic activity">
    <reaction evidence="4">
        <text>L-methionine sulfone + acetyl-CoA = N-acetyl-L-methionine sulfone + CoA + H(+)</text>
        <dbReference type="Rhea" id="RHEA:47656"/>
        <dbReference type="ChEBI" id="CHEBI:15378"/>
        <dbReference type="ChEBI" id="CHEBI:57287"/>
        <dbReference type="ChEBI" id="CHEBI:57288"/>
        <dbReference type="ChEBI" id="CHEBI:87824"/>
        <dbReference type="ChEBI" id="CHEBI:87825"/>
    </reaction>
</comment>
<dbReference type="InterPro" id="IPR016181">
    <property type="entry name" value="Acyl_CoA_acyltransferase"/>
</dbReference>
<dbReference type="PANTHER" id="PTHR43072:SF23">
    <property type="entry name" value="UPF0039 PROTEIN C11D3.02C"/>
    <property type="match status" value="1"/>
</dbReference>
<name>A0A2S9K581_9BURK</name>
<comment type="catalytic activity">
    <reaction evidence="3">
        <text>L-methionine sulfoximine + acetyl-CoA = N-acetyl-L-methionine sulfoximine + CoA + H(+)</text>
        <dbReference type="Rhea" id="RHEA:47660"/>
        <dbReference type="ChEBI" id="CHEBI:15378"/>
        <dbReference type="ChEBI" id="CHEBI:57287"/>
        <dbReference type="ChEBI" id="CHEBI:57288"/>
        <dbReference type="ChEBI" id="CHEBI:87826"/>
        <dbReference type="ChEBI" id="CHEBI:87827"/>
    </reaction>
</comment>
<evidence type="ECO:0000259" key="5">
    <source>
        <dbReference type="PROSITE" id="PS51186"/>
    </source>
</evidence>
<evidence type="ECO:0000256" key="4">
    <source>
        <dbReference type="ARBA" id="ARBA00051334"/>
    </source>
</evidence>
<dbReference type="PANTHER" id="PTHR43072">
    <property type="entry name" value="N-ACETYLTRANSFERASE"/>
    <property type="match status" value="1"/>
</dbReference>
<comment type="caution">
    <text evidence="6">The sequence shown here is derived from an EMBL/GenBank/DDBJ whole genome shotgun (WGS) entry which is preliminary data.</text>
</comment>
<evidence type="ECO:0000313" key="6">
    <source>
        <dbReference type="EMBL" id="PRD65542.1"/>
    </source>
</evidence>
<dbReference type="AlphaFoldDB" id="A0A2S9K581"/>
<dbReference type="FunFam" id="3.40.630.30:FF:000026">
    <property type="entry name" value="Phosphinothricin acetyltransferase"/>
    <property type="match status" value="1"/>
</dbReference>